<keyword evidence="3 7" id="KW-1133">Transmembrane helix</keyword>
<dbReference type="EMBL" id="PXYL01000030">
    <property type="protein sequence ID" value="PSJ53207.1"/>
    <property type="molecule type" value="Genomic_DNA"/>
</dbReference>
<dbReference type="SUPFAM" id="SSF111369">
    <property type="entry name" value="HlyD-like secretion proteins"/>
    <property type="match status" value="1"/>
</dbReference>
<evidence type="ECO:0000256" key="7">
    <source>
        <dbReference type="SAM" id="Phobius"/>
    </source>
</evidence>
<name>A0A2P7RSJ4_9HYPH</name>
<dbReference type="NCBIfam" id="TIGR01730">
    <property type="entry name" value="RND_mfp"/>
    <property type="match status" value="1"/>
</dbReference>
<keyword evidence="11" id="KW-1185">Reference proteome</keyword>
<dbReference type="Proteomes" id="UP000240653">
    <property type="component" value="Unassembled WGS sequence"/>
</dbReference>
<gene>
    <name evidence="10" type="ORF">C7I85_28210</name>
</gene>
<evidence type="ECO:0000313" key="11">
    <source>
        <dbReference type="Proteomes" id="UP000240653"/>
    </source>
</evidence>
<feature type="transmembrane region" description="Helical" evidence="7">
    <location>
        <begin position="38"/>
        <end position="59"/>
    </location>
</feature>
<feature type="coiled-coil region" evidence="5">
    <location>
        <begin position="161"/>
        <end position="188"/>
    </location>
</feature>
<dbReference type="Pfam" id="PF25963">
    <property type="entry name" value="Beta-barrel_AAEA"/>
    <property type="match status" value="1"/>
</dbReference>
<protein>
    <submittedName>
        <fullName evidence="10">Efflux transporter periplasmic adaptor subunit</fullName>
    </submittedName>
</protein>
<dbReference type="PANTHER" id="PTHR30367">
    <property type="entry name" value="P-HYDROXYBENZOIC ACID EFFLUX PUMP SUBUNIT AAEA-RELATED"/>
    <property type="match status" value="1"/>
</dbReference>
<dbReference type="Gene3D" id="2.40.30.170">
    <property type="match status" value="1"/>
</dbReference>
<evidence type="ECO:0000256" key="3">
    <source>
        <dbReference type="ARBA" id="ARBA00022989"/>
    </source>
</evidence>
<evidence type="ECO:0000313" key="10">
    <source>
        <dbReference type="EMBL" id="PSJ53207.1"/>
    </source>
</evidence>
<dbReference type="InterPro" id="IPR058634">
    <property type="entry name" value="AaeA-lik-b-barrel"/>
</dbReference>
<accession>A0A2P7RSJ4</accession>
<dbReference type="AlphaFoldDB" id="A0A2P7RSJ4"/>
<keyword evidence="5" id="KW-0175">Coiled coil</keyword>
<evidence type="ECO:0000259" key="9">
    <source>
        <dbReference type="Pfam" id="PF25963"/>
    </source>
</evidence>
<dbReference type="OrthoDB" id="9811754at2"/>
<dbReference type="InterPro" id="IPR050393">
    <property type="entry name" value="MFP_Efflux_Pump"/>
</dbReference>
<dbReference type="GO" id="GO:0022857">
    <property type="term" value="F:transmembrane transporter activity"/>
    <property type="evidence" value="ECO:0007669"/>
    <property type="project" value="InterPro"/>
</dbReference>
<evidence type="ECO:0000256" key="4">
    <source>
        <dbReference type="ARBA" id="ARBA00023136"/>
    </source>
</evidence>
<organism evidence="10 11">
    <name type="scientific">Pseudaminobacter soli</name>
    <name type="common">ex Li et al. 2025</name>
    <dbReference type="NCBI Taxonomy" id="1295366"/>
    <lineage>
        <taxon>Bacteria</taxon>
        <taxon>Pseudomonadati</taxon>
        <taxon>Pseudomonadota</taxon>
        <taxon>Alphaproteobacteria</taxon>
        <taxon>Hyphomicrobiales</taxon>
        <taxon>Phyllobacteriaceae</taxon>
        <taxon>Pseudaminobacter</taxon>
    </lineage>
</organism>
<dbReference type="PANTHER" id="PTHR30367:SF1">
    <property type="entry name" value="MULTIDRUG RESISTANCE PROTEIN MDTN"/>
    <property type="match status" value="1"/>
</dbReference>
<dbReference type="InterPro" id="IPR058625">
    <property type="entry name" value="MdtA-like_BSH"/>
</dbReference>
<dbReference type="Gene3D" id="2.40.50.100">
    <property type="match status" value="1"/>
</dbReference>
<dbReference type="InterPro" id="IPR006143">
    <property type="entry name" value="RND_pump_MFP"/>
</dbReference>
<comment type="similarity">
    <text evidence="1">Belongs to the membrane fusion protein (MFP) (TC 8.A.1) family.</text>
</comment>
<feature type="domain" description="p-hydroxybenzoic acid efflux pump subunit AaeA-like beta-barrel" evidence="9">
    <location>
        <begin position="220"/>
        <end position="316"/>
    </location>
</feature>
<keyword evidence="4 7" id="KW-0472">Membrane</keyword>
<dbReference type="GO" id="GO:0016020">
    <property type="term" value="C:membrane"/>
    <property type="evidence" value="ECO:0007669"/>
    <property type="project" value="InterPro"/>
</dbReference>
<evidence type="ECO:0000256" key="2">
    <source>
        <dbReference type="ARBA" id="ARBA00022692"/>
    </source>
</evidence>
<evidence type="ECO:0000259" key="8">
    <source>
        <dbReference type="Pfam" id="PF25917"/>
    </source>
</evidence>
<keyword evidence="2 7" id="KW-0812">Transmembrane</keyword>
<dbReference type="Pfam" id="PF25917">
    <property type="entry name" value="BSH_RND"/>
    <property type="match status" value="1"/>
</dbReference>
<reference evidence="10 11" key="1">
    <citation type="submission" date="2018-03" db="EMBL/GenBank/DDBJ databases">
        <title>The draft genome of Mesorhizobium soli JCM 19897.</title>
        <authorList>
            <person name="Li L."/>
            <person name="Liu L."/>
            <person name="Liang L."/>
            <person name="Wang T."/>
            <person name="Zhang X."/>
        </authorList>
    </citation>
    <scope>NUCLEOTIDE SEQUENCE [LARGE SCALE GENOMIC DNA]</scope>
    <source>
        <strain evidence="10 11">JCM 19897</strain>
    </source>
</reference>
<sequence length="356" mass="38826">MLKNTSTPPDRPAEPQLRPEAMAAASDDRRSLRRRLRLLPILATLAVAGVAAAAVWLLWQNYMESPWTRDGTVRAYVVTLAPEVSGRITELAVKDNQLVRKGDLLMKIDPSDYQLAVELGKAAVDQAQADFENKKAEAARRLKLSSLATTTEEKQTYVASANMAAATIEQVRANLDRAKLNLARTEIRSPVNGWVTNLLVRQGDYATTGQTALSLVDADSFWVDGYFEETAIPLIQDGDPAKIWLLGYKQMLQGHVDSIAHGIVVSNVTPGKSGLATVNPVFTWVRLAQRVPVRVHIDDIPPSVRLVIGMTATIEVEPKASEPTATNPIPHTRPPSNAIEGKRQNPNGAGARKARP</sequence>
<evidence type="ECO:0000256" key="5">
    <source>
        <dbReference type="SAM" id="Coils"/>
    </source>
</evidence>
<comment type="caution">
    <text evidence="10">The sequence shown here is derived from an EMBL/GenBank/DDBJ whole genome shotgun (WGS) entry which is preliminary data.</text>
</comment>
<evidence type="ECO:0000256" key="1">
    <source>
        <dbReference type="ARBA" id="ARBA00009477"/>
    </source>
</evidence>
<feature type="region of interest" description="Disordered" evidence="6">
    <location>
        <begin position="1"/>
        <end position="25"/>
    </location>
</feature>
<evidence type="ECO:0000256" key="6">
    <source>
        <dbReference type="SAM" id="MobiDB-lite"/>
    </source>
</evidence>
<feature type="region of interest" description="Disordered" evidence="6">
    <location>
        <begin position="317"/>
        <end position="356"/>
    </location>
</feature>
<dbReference type="RefSeq" id="WP_106727324.1">
    <property type="nucleotide sequence ID" value="NZ_PXYL01000030.1"/>
</dbReference>
<feature type="domain" description="Multidrug resistance protein MdtA-like barrel-sandwich hybrid" evidence="8">
    <location>
        <begin position="77"/>
        <end position="216"/>
    </location>
</feature>
<proteinExistence type="inferred from homology"/>